<proteinExistence type="inferred from homology"/>
<protein>
    <recommendedName>
        <fullName evidence="10">rRNA maturation factor</fullName>
    </recommendedName>
</protein>
<organism evidence="8 9">
    <name type="scientific">Candidatus Berkelbacteria bacterium Licking1014_7</name>
    <dbReference type="NCBI Taxonomy" id="2017147"/>
    <lineage>
        <taxon>Bacteria</taxon>
        <taxon>Candidatus Berkelbacteria</taxon>
    </lineage>
</organism>
<dbReference type="InterPro" id="IPR023091">
    <property type="entry name" value="MetalPrtase_cat_dom_sf_prd"/>
</dbReference>
<dbReference type="GO" id="GO:0046872">
    <property type="term" value="F:metal ion binding"/>
    <property type="evidence" value="ECO:0007669"/>
    <property type="project" value="UniProtKB-KW"/>
</dbReference>
<evidence type="ECO:0000256" key="6">
    <source>
        <dbReference type="ARBA" id="ARBA00022801"/>
    </source>
</evidence>
<dbReference type="AlphaFoldDB" id="A0A554LID1"/>
<evidence type="ECO:0000313" key="9">
    <source>
        <dbReference type="Proteomes" id="UP000315689"/>
    </source>
</evidence>
<evidence type="ECO:0000256" key="2">
    <source>
        <dbReference type="ARBA" id="ARBA00010875"/>
    </source>
</evidence>
<evidence type="ECO:0008006" key="10">
    <source>
        <dbReference type="Google" id="ProtNLM"/>
    </source>
</evidence>
<sequence>MIKINFYHKCGFKLSSGQEKRIIGELKKIFTDIKNPAIIDISFIGKEEIKQLNQKHRQINRATDTLSFPLYENLAEIKIASEKINPLHLGEIIICPEFVNFGFEKIMFYYKRDFTQPRPFRRKSEAQ</sequence>
<dbReference type="GO" id="GO:0004519">
    <property type="term" value="F:endonuclease activity"/>
    <property type="evidence" value="ECO:0007669"/>
    <property type="project" value="UniProtKB-KW"/>
</dbReference>
<evidence type="ECO:0000256" key="3">
    <source>
        <dbReference type="ARBA" id="ARBA00022722"/>
    </source>
</evidence>
<evidence type="ECO:0000256" key="4">
    <source>
        <dbReference type="ARBA" id="ARBA00022723"/>
    </source>
</evidence>
<reference evidence="8 9" key="1">
    <citation type="submission" date="2017-07" db="EMBL/GenBank/DDBJ databases">
        <title>Mechanisms for carbon and nitrogen cycling indicate functional differentiation within the Candidate Phyla Radiation.</title>
        <authorList>
            <person name="Danczak R.E."/>
            <person name="Johnston M.D."/>
            <person name="Kenah C."/>
            <person name="Slattery M."/>
            <person name="Wrighton K.C."/>
            <person name="Wilkins M.J."/>
        </authorList>
    </citation>
    <scope>NUCLEOTIDE SEQUENCE [LARGE SCALE GENOMIC DNA]</scope>
    <source>
        <strain evidence="8">Licking1014_7</strain>
    </source>
</reference>
<dbReference type="InterPro" id="IPR002036">
    <property type="entry name" value="YbeY"/>
</dbReference>
<comment type="caution">
    <text evidence="8">The sequence shown here is derived from an EMBL/GenBank/DDBJ whole genome shotgun (WGS) entry which is preliminary data.</text>
</comment>
<dbReference type="EMBL" id="VMGK01000018">
    <property type="protein sequence ID" value="TSC92636.1"/>
    <property type="molecule type" value="Genomic_DNA"/>
</dbReference>
<dbReference type="NCBIfam" id="TIGR00043">
    <property type="entry name" value="rRNA maturation RNase YbeY"/>
    <property type="match status" value="1"/>
</dbReference>
<keyword evidence="3" id="KW-0540">Nuclease</keyword>
<gene>
    <name evidence="8" type="ORF">CEN89_566</name>
</gene>
<keyword evidence="6" id="KW-0378">Hydrolase</keyword>
<keyword evidence="5" id="KW-0255">Endonuclease</keyword>
<dbReference type="GO" id="GO:0004222">
    <property type="term" value="F:metalloendopeptidase activity"/>
    <property type="evidence" value="ECO:0007669"/>
    <property type="project" value="InterPro"/>
</dbReference>
<keyword evidence="7" id="KW-0862">Zinc</keyword>
<comment type="cofactor">
    <cofactor evidence="1">
        <name>Zn(2+)</name>
        <dbReference type="ChEBI" id="CHEBI:29105"/>
    </cofactor>
</comment>
<dbReference type="Pfam" id="PF02130">
    <property type="entry name" value="YbeY"/>
    <property type="match status" value="1"/>
</dbReference>
<evidence type="ECO:0000313" key="8">
    <source>
        <dbReference type="EMBL" id="TSC92636.1"/>
    </source>
</evidence>
<dbReference type="Gene3D" id="3.40.390.30">
    <property type="entry name" value="Metalloproteases ('zincins'), catalytic domain"/>
    <property type="match status" value="1"/>
</dbReference>
<name>A0A554LID1_9BACT</name>
<evidence type="ECO:0000256" key="1">
    <source>
        <dbReference type="ARBA" id="ARBA00001947"/>
    </source>
</evidence>
<evidence type="ECO:0000256" key="7">
    <source>
        <dbReference type="ARBA" id="ARBA00022833"/>
    </source>
</evidence>
<dbReference type="SUPFAM" id="SSF55486">
    <property type="entry name" value="Metalloproteases ('zincins'), catalytic domain"/>
    <property type="match status" value="1"/>
</dbReference>
<keyword evidence="4" id="KW-0479">Metal-binding</keyword>
<accession>A0A554LID1</accession>
<dbReference type="GO" id="GO:0006364">
    <property type="term" value="P:rRNA processing"/>
    <property type="evidence" value="ECO:0007669"/>
    <property type="project" value="InterPro"/>
</dbReference>
<comment type="similarity">
    <text evidence="2">Belongs to the endoribonuclease YbeY family.</text>
</comment>
<evidence type="ECO:0000256" key="5">
    <source>
        <dbReference type="ARBA" id="ARBA00022759"/>
    </source>
</evidence>
<dbReference type="Proteomes" id="UP000315689">
    <property type="component" value="Unassembled WGS sequence"/>
</dbReference>